<organism evidence="1 2">
    <name type="scientific">Phakopsora pachyrhizi</name>
    <name type="common">Asian soybean rust disease fungus</name>
    <dbReference type="NCBI Taxonomy" id="170000"/>
    <lineage>
        <taxon>Eukaryota</taxon>
        <taxon>Fungi</taxon>
        <taxon>Dikarya</taxon>
        <taxon>Basidiomycota</taxon>
        <taxon>Pucciniomycotina</taxon>
        <taxon>Pucciniomycetes</taxon>
        <taxon>Pucciniales</taxon>
        <taxon>Phakopsoraceae</taxon>
        <taxon>Phakopsora</taxon>
    </lineage>
</organism>
<keyword evidence="2" id="KW-1185">Reference proteome</keyword>
<evidence type="ECO:0000313" key="1">
    <source>
        <dbReference type="EMBL" id="CAH7671528.1"/>
    </source>
</evidence>
<reference evidence="1" key="1">
    <citation type="submission" date="2022-06" db="EMBL/GenBank/DDBJ databases">
        <authorList>
            <consortium name="SYNGENTA / RWTH Aachen University"/>
        </authorList>
    </citation>
    <scope>NUCLEOTIDE SEQUENCE</scope>
</reference>
<comment type="caution">
    <text evidence="1">The sequence shown here is derived from an EMBL/GenBank/DDBJ whole genome shotgun (WGS) entry which is preliminary data.</text>
</comment>
<dbReference type="AlphaFoldDB" id="A0AAV0AQM9"/>
<dbReference type="Proteomes" id="UP001153365">
    <property type="component" value="Unassembled WGS sequence"/>
</dbReference>
<proteinExistence type="predicted"/>
<evidence type="ECO:0008006" key="3">
    <source>
        <dbReference type="Google" id="ProtNLM"/>
    </source>
</evidence>
<evidence type="ECO:0000313" key="2">
    <source>
        <dbReference type="Proteomes" id="UP001153365"/>
    </source>
</evidence>
<sequence length="478" mass="52052">MIFSMIFPAALLVTYTTFNLNIFSHSLSIKSYKDVVKLDSSFDSTIKSYWNDHYNRRRVNLACASKTCYLAYLDGSVDKIHVLTLNAETFESSGNPITLEGHEAGGLVAHDDGFAILTNQNTTDALKFPVTVIIRYGKDGKKLWRTPLNGPTIKNADMGVTVTPDINGDLVYSEKSKMYCAYFVAAGYEDVEGGRTTHFGDTIQCVNPEGKIAEGGAPWLCSHNTGIGFEAADEAPFASICAEDHGSIWLNTKTHGMDGPKISNENATNGSGGEAMGGMSGSYSVLARFQQSKQYIFAWASRGSKNIKKDEDFMKDNTKSMISEPRWLNRNVAVAILKTKDALLGEEATSKAGPDGDTQVDFLSRSENEDHRNVRTATLTSDLAIVSWDTLKDAKCAPLPLSCTGKYAGTSYVLVNSQGKKQGQELVEQIPVSGDMVTMADGKVCWPYSPTTWSFEGPKEGQTLVKTLSIACTENTKA</sequence>
<name>A0AAV0AQM9_PHAPC</name>
<accession>A0AAV0AQM9</accession>
<gene>
    <name evidence="1" type="ORF">PPACK8108_LOCUS6312</name>
</gene>
<dbReference type="EMBL" id="CALTRL010001203">
    <property type="protein sequence ID" value="CAH7671528.1"/>
    <property type="molecule type" value="Genomic_DNA"/>
</dbReference>
<protein>
    <recommendedName>
        <fullName evidence="3">Secreted protein</fullName>
    </recommendedName>
</protein>